<dbReference type="Pfam" id="PF02776">
    <property type="entry name" value="TPP_enzyme_N"/>
    <property type="match status" value="1"/>
</dbReference>
<proteinExistence type="inferred from homology"/>
<comment type="similarity">
    <text evidence="2 4">Belongs to the TPP enzyme family.</text>
</comment>
<dbReference type="GO" id="GO:0050660">
    <property type="term" value="F:flavin adenine dinucleotide binding"/>
    <property type="evidence" value="ECO:0007669"/>
    <property type="project" value="TreeGrafter"/>
</dbReference>
<protein>
    <submittedName>
        <fullName evidence="8">Benzaldehyde lyase</fullName>
    </submittedName>
</protein>
<sequence length="597" mass="63266">MAPFKLQKPSNRELLGGDLLAQALRHLGTDVAFGLHGGHLDAFLVGAHEVGIRLIDTRHETTAVQAAEGYAKISGKVGVCFVTANSGFSNGLPGLATAFADRSPIFCVTSSPPLQDSETNALQGFHDQVVVAKPITKFAHRVTNVEEIPRIVAYAFRAANTGIKGPVLIDFPIDVLFSPPQAHRIAYGAVGVAPASPPAPDPAALDNLLTAWKAAKRPVIINGTGARGIAKGLQALAETTNTPVFYSNKLSTPIPHGHELRGGPAMNLAAFAGSAEHADFVLLLAARTGFLLGGRSGAIIPNGVTLAQIDLDGGEIGKSHAVDIGIISDVGLFCDAFVAKASSANFPRNEDWIKKCFALNNSPSPFEKDEKVMPDGQLHPYHALHQVMTNLPKDSIIMFDGGEAGQWAAMTAELSQPHVVMNSTGYLGFLGNGWGYALGAAVADPSRLIVNCHGDGSAGFHIQELDTFARFNLNILTIITNNYFWGMSVNGQDLLYDKTTPARPAVQMSKACAYEVVAQGFNCAGEKVTEYDQVGPAIQRLSKAGPALLNMIVSVKPTSPATLSMVGATNDPNVIVVPYYDNVPRPYYKDQPTNGQS</sequence>
<dbReference type="SUPFAM" id="SSF52467">
    <property type="entry name" value="DHS-like NAD/FAD-binding domain"/>
    <property type="match status" value="1"/>
</dbReference>
<dbReference type="GO" id="GO:0030976">
    <property type="term" value="F:thiamine pyrophosphate binding"/>
    <property type="evidence" value="ECO:0007669"/>
    <property type="project" value="InterPro"/>
</dbReference>
<dbReference type="GO" id="GO:0009097">
    <property type="term" value="P:isoleucine biosynthetic process"/>
    <property type="evidence" value="ECO:0007669"/>
    <property type="project" value="TreeGrafter"/>
</dbReference>
<evidence type="ECO:0000256" key="4">
    <source>
        <dbReference type="RuleBase" id="RU362132"/>
    </source>
</evidence>
<comment type="cofactor">
    <cofactor evidence="1">
        <name>thiamine diphosphate</name>
        <dbReference type="ChEBI" id="CHEBI:58937"/>
    </cofactor>
</comment>
<keyword evidence="8" id="KW-0456">Lyase</keyword>
<evidence type="ECO:0000313" key="10">
    <source>
        <dbReference type="Proteomes" id="UP000230605"/>
    </source>
</evidence>
<reference evidence="9 11" key="2">
    <citation type="submission" date="2023-09" db="EMBL/GenBank/DDBJ databases">
        <title>Complete-Gapless Cercospora beticola genome.</title>
        <authorList>
            <person name="Wyatt N.A."/>
            <person name="Spanner R.E."/>
            <person name="Bolton M.D."/>
        </authorList>
    </citation>
    <scope>NUCLEOTIDE SEQUENCE [LARGE SCALE GENOMIC DNA]</scope>
    <source>
        <strain evidence="9">Cb09-40</strain>
    </source>
</reference>
<dbReference type="GO" id="GO:0009099">
    <property type="term" value="P:L-valine biosynthetic process"/>
    <property type="evidence" value="ECO:0007669"/>
    <property type="project" value="TreeGrafter"/>
</dbReference>
<reference evidence="8 10" key="1">
    <citation type="submission" date="2015-10" db="EMBL/GenBank/DDBJ databases">
        <title>The cercosporin biosynthetic gene cluster was horizontally transferred to several fungal lineages and shown to be expanded in Cercospora beticola based on microsynteny with recipient genomes.</title>
        <authorList>
            <person name="De Jonge R."/>
            <person name="Ebert M.K."/>
            <person name="Suttle J.C."/>
            <person name="Jurick Ii W.M."/>
            <person name="Secor G.A."/>
            <person name="Thomma B.P."/>
            <person name="Van De Peer Y."/>
            <person name="Bolton M.D."/>
        </authorList>
    </citation>
    <scope>NUCLEOTIDE SEQUENCE [LARGE SCALE GENOMIC DNA]</scope>
    <source>
        <strain evidence="8 10">09-40</strain>
    </source>
</reference>
<dbReference type="OrthoDB" id="10006023at2759"/>
<dbReference type="InterPro" id="IPR011766">
    <property type="entry name" value="TPP_enzyme_TPP-bd"/>
</dbReference>
<dbReference type="PANTHER" id="PTHR18968">
    <property type="entry name" value="THIAMINE PYROPHOSPHATE ENZYMES"/>
    <property type="match status" value="1"/>
</dbReference>
<name>A0A2G5ICJ1_CERBT</name>
<organism evidence="8 10">
    <name type="scientific">Cercospora beticola</name>
    <name type="common">Sugarbeet leaf spot fungus</name>
    <dbReference type="NCBI Taxonomy" id="122368"/>
    <lineage>
        <taxon>Eukaryota</taxon>
        <taxon>Fungi</taxon>
        <taxon>Dikarya</taxon>
        <taxon>Ascomycota</taxon>
        <taxon>Pezizomycotina</taxon>
        <taxon>Dothideomycetes</taxon>
        <taxon>Dothideomycetidae</taxon>
        <taxon>Mycosphaerellales</taxon>
        <taxon>Mycosphaerellaceae</taxon>
        <taxon>Cercospora</taxon>
    </lineage>
</organism>
<dbReference type="AlphaFoldDB" id="A0A2G5ICJ1"/>
<dbReference type="Gene3D" id="3.40.50.970">
    <property type="match status" value="2"/>
</dbReference>
<dbReference type="InterPro" id="IPR029061">
    <property type="entry name" value="THDP-binding"/>
</dbReference>
<feature type="domain" description="Thiamine pyrophosphate enzyme central" evidence="5">
    <location>
        <begin position="207"/>
        <end position="336"/>
    </location>
</feature>
<evidence type="ECO:0000259" key="6">
    <source>
        <dbReference type="Pfam" id="PF02775"/>
    </source>
</evidence>
<accession>A0A2G5ICJ1</accession>
<evidence type="ECO:0000313" key="8">
    <source>
        <dbReference type="EMBL" id="PIB02489.1"/>
    </source>
</evidence>
<dbReference type="SUPFAM" id="SSF52518">
    <property type="entry name" value="Thiamin diphosphate-binding fold (THDP-binding)"/>
    <property type="match status" value="2"/>
</dbReference>
<dbReference type="Pfam" id="PF02775">
    <property type="entry name" value="TPP_enzyme_C"/>
    <property type="match status" value="1"/>
</dbReference>
<dbReference type="Proteomes" id="UP001302367">
    <property type="component" value="Chromosome 1"/>
</dbReference>
<dbReference type="InterPro" id="IPR029035">
    <property type="entry name" value="DHS-like_NAD/FAD-binding_dom"/>
</dbReference>
<evidence type="ECO:0000256" key="2">
    <source>
        <dbReference type="ARBA" id="ARBA00007812"/>
    </source>
</evidence>
<dbReference type="EMBL" id="CP134184">
    <property type="protein sequence ID" value="WPA96568.1"/>
    <property type="molecule type" value="Genomic_DNA"/>
</dbReference>
<dbReference type="Pfam" id="PF00205">
    <property type="entry name" value="TPP_enzyme_M"/>
    <property type="match status" value="1"/>
</dbReference>
<evidence type="ECO:0000256" key="1">
    <source>
        <dbReference type="ARBA" id="ARBA00001964"/>
    </source>
</evidence>
<dbReference type="Gene3D" id="3.40.50.1220">
    <property type="entry name" value="TPP-binding domain"/>
    <property type="match status" value="1"/>
</dbReference>
<feature type="domain" description="Thiamine pyrophosphate enzyme TPP-binding" evidence="6">
    <location>
        <begin position="400"/>
        <end position="550"/>
    </location>
</feature>
<dbReference type="InterPro" id="IPR012001">
    <property type="entry name" value="Thiamin_PyroP_enz_TPP-bd_dom"/>
</dbReference>
<evidence type="ECO:0000259" key="7">
    <source>
        <dbReference type="Pfam" id="PF02776"/>
    </source>
</evidence>
<dbReference type="GO" id="GO:0000287">
    <property type="term" value="F:magnesium ion binding"/>
    <property type="evidence" value="ECO:0007669"/>
    <property type="project" value="InterPro"/>
</dbReference>
<dbReference type="FunFam" id="3.40.50.970:FF:000007">
    <property type="entry name" value="Acetolactate synthase"/>
    <property type="match status" value="1"/>
</dbReference>
<evidence type="ECO:0000313" key="9">
    <source>
        <dbReference type="EMBL" id="WPA96568.1"/>
    </source>
</evidence>
<dbReference type="CDD" id="cd07035">
    <property type="entry name" value="TPP_PYR_POX_like"/>
    <property type="match status" value="1"/>
</dbReference>
<dbReference type="InterPro" id="IPR045229">
    <property type="entry name" value="TPP_enz"/>
</dbReference>
<keyword evidence="3 4" id="KW-0786">Thiamine pyrophosphate</keyword>
<dbReference type="GO" id="GO:0016829">
    <property type="term" value="F:lyase activity"/>
    <property type="evidence" value="ECO:0007669"/>
    <property type="project" value="UniProtKB-KW"/>
</dbReference>
<feature type="domain" description="Thiamine pyrophosphate enzyme N-terminal TPP-binding" evidence="7">
    <location>
        <begin position="16"/>
        <end position="128"/>
    </location>
</feature>
<dbReference type="Proteomes" id="UP000230605">
    <property type="component" value="Chromosome 1"/>
</dbReference>
<dbReference type="EMBL" id="LKMD01000100">
    <property type="protein sequence ID" value="PIB02489.1"/>
    <property type="molecule type" value="Genomic_DNA"/>
</dbReference>
<evidence type="ECO:0000313" key="11">
    <source>
        <dbReference type="Proteomes" id="UP001302367"/>
    </source>
</evidence>
<keyword evidence="11" id="KW-1185">Reference proteome</keyword>
<dbReference type="GO" id="GO:0005948">
    <property type="term" value="C:acetolactate synthase complex"/>
    <property type="evidence" value="ECO:0007669"/>
    <property type="project" value="TreeGrafter"/>
</dbReference>
<evidence type="ECO:0000256" key="3">
    <source>
        <dbReference type="ARBA" id="ARBA00023052"/>
    </source>
</evidence>
<dbReference type="GO" id="GO:0003984">
    <property type="term" value="F:acetolactate synthase activity"/>
    <property type="evidence" value="ECO:0007669"/>
    <property type="project" value="TreeGrafter"/>
</dbReference>
<evidence type="ECO:0000259" key="5">
    <source>
        <dbReference type="Pfam" id="PF00205"/>
    </source>
</evidence>
<gene>
    <name evidence="8" type="ORF">CB0940_01140</name>
    <name evidence="9" type="ORF">RHO25_001175</name>
</gene>
<dbReference type="InterPro" id="IPR012000">
    <property type="entry name" value="Thiamin_PyroP_enz_cen_dom"/>
</dbReference>
<dbReference type="PANTHER" id="PTHR18968:SF166">
    <property type="entry name" value="2-HYDROXYACYL-COA LYASE 2"/>
    <property type="match status" value="1"/>
</dbReference>